<accession>A0A972W056</accession>
<dbReference type="EMBL" id="JABMOJ010000592">
    <property type="protein sequence ID" value="NQV66848.1"/>
    <property type="molecule type" value="Genomic_DNA"/>
</dbReference>
<dbReference type="GO" id="GO:0005886">
    <property type="term" value="C:plasma membrane"/>
    <property type="evidence" value="ECO:0007669"/>
    <property type="project" value="UniProtKB-SubCell"/>
</dbReference>
<reference evidence="9" key="1">
    <citation type="submission" date="2020-05" db="EMBL/GenBank/DDBJ databases">
        <title>Sulfur intermediates as new biogeochemical hubs in an aquatic model microbial ecosystem.</title>
        <authorList>
            <person name="Vigneron A."/>
        </authorList>
    </citation>
    <scope>NUCLEOTIDE SEQUENCE</scope>
    <source>
        <strain evidence="9">Bin.250</strain>
    </source>
</reference>
<dbReference type="Proteomes" id="UP000754644">
    <property type="component" value="Unassembled WGS sequence"/>
</dbReference>
<comment type="subcellular location">
    <subcellularLocation>
        <location evidence="1">Cell membrane</location>
        <topology evidence="1">Single-pass membrane protein</topology>
    </subcellularLocation>
</comment>
<keyword evidence="5 7" id="KW-0472">Membrane</keyword>
<evidence type="ECO:0000256" key="4">
    <source>
        <dbReference type="ARBA" id="ARBA00022989"/>
    </source>
</evidence>
<gene>
    <name evidence="9" type="ORF">HQ497_15920</name>
</gene>
<evidence type="ECO:0000256" key="5">
    <source>
        <dbReference type="ARBA" id="ARBA00023136"/>
    </source>
</evidence>
<keyword evidence="2" id="KW-1003">Cell membrane</keyword>
<feature type="compositionally biased region" description="Basic and acidic residues" evidence="6">
    <location>
        <begin position="20"/>
        <end position="29"/>
    </location>
</feature>
<feature type="compositionally biased region" description="Basic and acidic residues" evidence="6">
    <location>
        <begin position="1"/>
        <end position="10"/>
    </location>
</feature>
<dbReference type="PANTHER" id="PTHR33885">
    <property type="entry name" value="PHAGE SHOCK PROTEIN C"/>
    <property type="match status" value="1"/>
</dbReference>
<keyword evidence="3 7" id="KW-0812">Transmembrane</keyword>
<feature type="region of interest" description="Disordered" evidence="6">
    <location>
        <begin position="206"/>
        <end position="239"/>
    </location>
</feature>
<feature type="compositionally biased region" description="Basic residues" evidence="6">
    <location>
        <begin position="89"/>
        <end position="100"/>
    </location>
</feature>
<comment type="caution">
    <text evidence="9">The sequence shown here is derived from an EMBL/GenBank/DDBJ whole genome shotgun (WGS) entry which is preliminary data.</text>
</comment>
<evidence type="ECO:0000256" key="2">
    <source>
        <dbReference type="ARBA" id="ARBA00022475"/>
    </source>
</evidence>
<dbReference type="PANTHER" id="PTHR33885:SF3">
    <property type="entry name" value="PHAGE SHOCK PROTEIN C"/>
    <property type="match status" value="1"/>
</dbReference>
<evidence type="ECO:0000313" key="9">
    <source>
        <dbReference type="EMBL" id="NQV66848.1"/>
    </source>
</evidence>
<dbReference type="InterPro" id="IPR007168">
    <property type="entry name" value="Phageshock_PspC_N"/>
</dbReference>
<organism evidence="9 10">
    <name type="scientific">SAR86 cluster bacterium</name>
    <dbReference type="NCBI Taxonomy" id="2030880"/>
    <lineage>
        <taxon>Bacteria</taxon>
        <taxon>Pseudomonadati</taxon>
        <taxon>Pseudomonadota</taxon>
        <taxon>Gammaproteobacteria</taxon>
        <taxon>SAR86 cluster</taxon>
    </lineage>
</organism>
<name>A0A972W056_9GAMM</name>
<feature type="compositionally biased region" description="Basic and acidic residues" evidence="6">
    <location>
        <begin position="70"/>
        <end position="88"/>
    </location>
</feature>
<protein>
    <submittedName>
        <fullName evidence="9">PspC domain-containing protein</fullName>
    </submittedName>
</protein>
<feature type="transmembrane region" description="Helical" evidence="7">
    <location>
        <begin position="141"/>
        <end position="165"/>
    </location>
</feature>
<feature type="region of interest" description="Disordered" evidence="6">
    <location>
        <begin position="1"/>
        <end position="100"/>
    </location>
</feature>
<evidence type="ECO:0000256" key="1">
    <source>
        <dbReference type="ARBA" id="ARBA00004162"/>
    </source>
</evidence>
<evidence type="ECO:0000256" key="7">
    <source>
        <dbReference type="SAM" id="Phobius"/>
    </source>
</evidence>
<sequence length="283" mass="32236">MNSSDKELRDAQSAARRARRLAERAEVRAQRKAQNAEEAAERAARLAQRARPKQGASGREDNDGVDESENVNHESREDAGRARRSQDHKSRRRSARHRRPSLLSRFNADKTLYRDKKRGKVGGVCAGMADYLDVKTWQVRLFALLGLLFVPSLTLPVYFILYFFLMEDKPYYREVADRFEAEGFDHYADDVDADKSMVDDDLFDASSADPIAAGNRTGKPPRYSRDGRHTSAGSRQRSNAQVLRLAKNRFSDIEQRVRAMESHVTSSQFELQRELKKIAGDDL</sequence>
<dbReference type="AlphaFoldDB" id="A0A972W056"/>
<proteinExistence type="predicted"/>
<evidence type="ECO:0000259" key="8">
    <source>
        <dbReference type="Pfam" id="PF04024"/>
    </source>
</evidence>
<evidence type="ECO:0000256" key="3">
    <source>
        <dbReference type="ARBA" id="ARBA00022692"/>
    </source>
</evidence>
<dbReference type="InterPro" id="IPR052027">
    <property type="entry name" value="PspC"/>
</dbReference>
<evidence type="ECO:0000256" key="6">
    <source>
        <dbReference type="SAM" id="MobiDB-lite"/>
    </source>
</evidence>
<dbReference type="Pfam" id="PF04024">
    <property type="entry name" value="PspC"/>
    <property type="match status" value="1"/>
</dbReference>
<evidence type="ECO:0000313" key="10">
    <source>
        <dbReference type="Proteomes" id="UP000754644"/>
    </source>
</evidence>
<feature type="domain" description="Phage shock protein PspC N-terminal" evidence="8">
    <location>
        <begin position="110"/>
        <end position="165"/>
    </location>
</feature>
<keyword evidence="4 7" id="KW-1133">Transmembrane helix</keyword>